<dbReference type="InParanoid" id="K3Y4F2"/>
<sequence length="46" mass="5685">MSWWFVRSDWVVRCTNRYLIRQFQLSNEIRKFQAFRPIGIVIGTHQ</sequence>
<dbReference type="EnsemblPlants" id="KQL09708">
    <property type="protein sequence ID" value="KQL09708"/>
    <property type="gene ID" value="SETIT_009090mg"/>
</dbReference>
<name>K3Y4F2_SETIT</name>
<accession>K3Y4F2</accession>
<evidence type="ECO:0000313" key="2">
    <source>
        <dbReference type="Proteomes" id="UP000004995"/>
    </source>
</evidence>
<evidence type="ECO:0000313" key="1">
    <source>
        <dbReference type="EnsemblPlants" id="KQL09708"/>
    </source>
</evidence>
<organism evidence="1 2">
    <name type="scientific">Setaria italica</name>
    <name type="common">Foxtail millet</name>
    <name type="synonym">Panicum italicum</name>
    <dbReference type="NCBI Taxonomy" id="4555"/>
    <lineage>
        <taxon>Eukaryota</taxon>
        <taxon>Viridiplantae</taxon>
        <taxon>Streptophyta</taxon>
        <taxon>Embryophyta</taxon>
        <taxon>Tracheophyta</taxon>
        <taxon>Spermatophyta</taxon>
        <taxon>Magnoliopsida</taxon>
        <taxon>Liliopsida</taxon>
        <taxon>Poales</taxon>
        <taxon>Poaceae</taxon>
        <taxon>PACMAD clade</taxon>
        <taxon>Panicoideae</taxon>
        <taxon>Panicodae</taxon>
        <taxon>Paniceae</taxon>
        <taxon>Cenchrinae</taxon>
        <taxon>Setaria</taxon>
    </lineage>
</organism>
<proteinExistence type="predicted"/>
<dbReference type="EMBL" id="AGNK02002257">
    <property type="status" value="NOT_ANNOTATED_CDS"/>
    <property type="molecule type" value="Genomic_DNA"/>
</dbReference>
<keyword evidence="2" id="KW-1185">Reference proteome</keyword>
<dbReference type="AlphaFoldDB" id="K3Y4F2"/>
<reference evidence="2" key="1">
    <citation type="journal article" date="2012" name="Nat. Biotechnol.">
        <title>Reference genome sequence of the model plant Setaria.</title>
        <authorList>
            <person name="Bennetzen J.L."/>
            <person name="Schmutz J."/>
            <person name="Wang H."/>
            <person name="Percifield R."/>
            <person name="Hawkins J."/>
            <person name="Pontaroli A.C."/>
            <person name="Estep M."/>
            <person name="Feng L."/>
            <person name="Vaughn J.N."/>
            <person name="Grimwood J."/>
            <person name="Jenkins J."/>
            <person name="Barry K."/>
            <person name="Lindquist E."/>
            <person name="Hellsten U."/>
            <person name="Deshpande S."/>
            <person name="Wang X."/>
            <person name="Wu X."/>
            <person name="Mitros T."/>
            <person name="Triplett J."/>
            <person name="Yang X."/>
            <person name="Ye C.Y."/>
            <person name="Mauro-Herrera M."/>
            <person name="Wang L."/>
            <person name="Li P."/>
            <person name="Sharma M."/>
            <person name="Sharma R."/>
            <person name="Ronald P.C."/>
            <person name="Panaud O."/>
            <person name="Kellogg E.A."/>
            <person name="Brutnell T.P."/>
            <person name="Doust A.N."/>
            <person name="Tuskan G.A."/>
            <person name="Rokhsar D."/>
            <person name="Devos K.M."/>
        </authorList>
    </citation>
    <scope>NUCLEOTIDE SEQUENCE [LARGE SCALE GENOMIC DNA]</scope>
    <source>
        <strain evidence="2">cv. Yugu1</strain>
    </source>
</reference>
<reference evidence="1" key="2">
    <citation type="submission" date="2018-08" db="UniProtKB">
        <authorList>
            <consortium name="EnsemblPlants"/>
        </authorList>
    </citation>
    <scope>IDENTIFICATION</scope>
    <source>
        <strain evidence="1">Yugu1</strain>
    </source>
</reference>
<dbReference type="Proteomes" id="UP000004995">
    <property type="component" value="Unassembled WGS sequence"/>
</dbReference>
<protein>
    <submittedName>
        <fullName evidence="1">Uncharacterized protein</fullName>
    </submittedName>
</protein>
<dbReference type="Gramene" id="KQL09708">
    <property type="protein sequence ID" value="KQL09708"/>
    <property type="gene ID" value="SETIT_009090mg"/>
</dbReference>
<dbReference type="HOGENOM" id="CLU_3192287_0_0_1"/>